<comment type="caution">
    <text evidence="2">The sequence shown here is derived from an EMBL/GenBank/DDBJ whole genome shotgun (WGS) entry which is preliminary data.</text>
</comment>
<proteinExistence type="predicted"/>
<accession>A0ABU5RK61</accession>
<keyword evidence="3" id="KW-1185">Reference proteome</keyword>
<protein>
    <submittedName>
        <fullName evidence="2">Uncharacterized protein</fullName>
    </submittedName>
</protein>
<feature type="region of interest" description="Disordered" evidence="1">
    <location>
        <begin position="62"/>
        <end position="91"/>
    </location>
</feature>
<evidence type="ECO:0000256" key="1">
    <source>
        <dbReference type="SAM" id="MobiDB-lite"/>
    </source>
</evidence>
<sequence>MSNESMFRANRIRLGLNLTSVAGGHLHTPVLGEPTDPAALTDPAFESRRQAIAAQVVTLATAAASPSGPETPPQATESPRAALESLPGTVL</sequence>
<organism evidence="2 3">
    <name type="scientific">Amycolatopsis heterodermiae</name>
    <dbReference type="NCBI Taxonomy" id="3110235"/>
    <lineage>
        <taxon>Bacteria</taxon>
        <taxon>Bacillati</taxon>
        <taxon>Actinomycetota</taxon>
        <taxon>Actinomycetes</taxon>
        <taxon>Pseudonocardiales</taxon>
        <taxon>Pseudonocardiaceae</taxon>
        <taxon>Amycolatopsis</taxon>
    </lineage>
</organism>
<dbReference type="RefSeq" id="WP_323335297.1">
    <property type="nucleotide sequence ID" value="NZ_JAYFSI010000014.1"/>
</dbReference>
<name>A0ABU5RK61_9PSEU</name>
<reference evidence="2 3" key="1">
    <citation type="submission" date="2023-12" db="EMBL/GenBank/DDBJ databases">
        <title>Amycolatopsis sp. V23-08.</title>
        <authorList>
            <person name="Somphong A."/>
        </authorList>
    </citation>
    <scope>NUCLEOTIDE SEQUENCE [LARGE SCALE GENOMIC DNA]</scope>
    <source>
        <strain evidence="2 3">V23-08</strain>
    </source>
</reference>
<evidence type="ECO:0000313" key="2">
    <source>
        <dbReference type="EMBL" id="MEA5366215.1"/>
    </source>
</evidence>
<evidence type="ECO:0000313" key="3">
    <source>
        <dbReference type="Proteomes" id="UP001304298"/>
    </source>
</evidence>
<dbReference type="Proteomes" id="UP001304298">
    <property type="component" value="Unassembled WGS sequence"/>
</dbReference>
<dbReference type="EMBL" id="JAYFSI010000014">
    <property type="protein sequence ID" value="MEA5366215.1"/>
    <property type="molecule type" value="Genomic_DNA"/>
</dbReference>
<gene>
    <name evidence="2" type="ORF">VA596_42265</name>
</gene>